<sequence>MFKIDALPDVPRWAVLAAHTVPLVTVPSGLWRIAQVAGLPVAAQGV</sequence>
<organism evidence="1 2">
    <name type="scientific">Streptomyces griseochromogenes</name>
    <dbReference type="NCBI Taxonomy" id="68214"/>
    <lineage>
        <taxon>Bacteria</taxon>
        <taxon>Bacillati</taxon>
        <taxon>Actinomycetota</taxon>
        <taxon>Actinomycetes</taxon>
        <taxon>Kitasatosporales</taxon>
        <taxon>Streptomycetaceae</taxon>
        <taxon>Streptomyces</taxon>
    </lineage>
</organism>
<gene>
    <name evidence="1" type="ORF">J2Z21_000526</name>
</gene>
<dbReference type="EMBL" id="JAGGLP010000001">
    <property type="protein sequence ID" value="MBP2047604.1"/>
    <property type="molecule type" value="Genomic_DNA"/>
</dbReference>
<comment type="caution">
    <text evidence="1">The sequence shown here is derived from an EMBL/GenBank/DDBJ whole genome shotgun (WGS) entry which is preliminary data.</text>
</comment>
<accession>A0ABS4LJP6</accession>
<evidence type="ECO:0000313" key="2">
    <source>
        <dbReference type="Proteomes" id="UP001519309"/>
    </source>
</evidence>
<name>A0ABS4LJP6_9ACTN</name>
<keyword evidence="2" id="KW-1185">Reference proteome</keyword>
<dbReference type="Proteomes" id="UP001519309">
    <property type="component" value="Unassembled WGS sequence"/>
</dbReference>
<reference evidence="1 2" key="1">
    <citation type="submission" date="2021-03" db="EMBL/GenBank/DDBJ databases">
        <title>Genomic Encyclopedia of Type Strains, Phase IV (KMG-IV): sequencing the most valuable type-strain genomes for metagenomic binning, comparative biology and taxonomic classification.</title>
        <authorList>
            <person name="Goeker M."/>
        </authorList>
    </citation>
    <scope>NUCLEOTIDE SEQUENCE [LARGE SCALE GENOMIC DNA]</scope>
    <source>
        <strain evidence="1 2">DSM 40499</strain>
    </source>
</reference>
<protein>
    <submittedName>
        <fullName evidence="1">Uncharacterized protein</fullName>
    </submittedName>
</protein>
<dbReference type="RefSeq" id="WP_237281700.1">
    <property type="nucleotide sequence ID" value="NZ_CP016279.1"/>
</dbReference>
<evidence type="ECO:0000313" key="1">
    <source>
        <dbReference type="EMBL" id="MBP2047604.1"/>
    </source>
</evidence>
<proteinExistence type="predicted"/>